<dbReference type="InterPro" id="IPR002068">
    <property type="entry name" value="A-crystallin/Hsp20_dom"/>
</dbReference>
<dbReference type="InterPro" id="IPR008978">
    <property type="entry name" value="HSP20-like_chaperone"/>
</dbReference>
<dbReference type="SUPFAM" id="SSF49764">
    <property type="entry name" value="HSP20-like chaperones"/>
    <property type="match status" value="1"/>
</dbReference>
<feature type="compositionally biased region" description="Low complexity" evidence="4">
    <location>
        <begin position="185"/>
        <end position="196"/>
    </location>
</feature>
<evidence type="ECO:0000256" key="5">
    <source>
        <dbReference type="SAM" id="SignalP"/>
    </source>
</evidence>
<evidence type="ECO:0000256" key="3">
    <source>
        <dbReference type="RuleBase" id="RU003616"/>
    </source>
</evidence>
<feature type="domain" description="CS" evidence="7">
    <location>
        <begin position="74"/>
        <end position="185"/>
    </location>
</feature>
<reference evidence="8 9" key="1">
    <citation type="submission" date="2019-09" db="EMBL/GenBank/DDBJ databases">
        <authorList>
            <person name="Ou C."/>
        </authorList>
    </citation>
    <scope>NUCLEOTIDE SEQUENCE [LARGE SCALE GENOMIC DNA]</scope>
    <source>
        <strain evidence="8">S2</strain>
        <tissue evidence="8">Leaf</tissue>
    </source>
</reference>
<evidence type="ECO:0000259" key="6">
    <source>
        <dbReference type="PROSITE" id="PS01031"/>
    </source>
</evidence>
<evidence type="ECO:0000313" key="9">
    <source>
        <dbReference type="Proteomes" id="UP000327157"/>
    </source>
</evidence>
<feature type="domain" description="SHSP" evidence="6">
    <location>
        <begin position="70"/>
        <end position="190"/>
    </location>
</feature>
<gene>
    <name evidence="8" type="ORF">D8674_039265</name>
</gene>
<reference evidence="8 9" key="2">
    <citation type="submission" date="2019-11" db="EMBL/GenBank/DDBJ databases">
        <title>A de novo genome assembly of a pear dwarfing rootstock.</title>
        <authorList>
            <person name="Wang F."/>
            <person name="Wang J."/>
            <person name="Li S."/>
            <person name="Zhang Y."/>
            <person name="Fang M."/>
            <person name="Ma L."/>
            <person name="Zhao Y."/>
            <person name="Jiang S."/>
        </authorList>
    </citation>
    <scope>NUCLEOTIDE SEQUENCE [LARGE SCALE GENOMIC DNA]</scope>
    <source>
        <strain evidence="8">S2</strain>
        <tissue evidence="8">Leaf</tissue>
    </source>
</reference>
<evidence type="ECO:0000256" key="1">
    <source>
        <dbReference type="ARBA" id="ARBA00023016"/>
    </source>
</evidence>
<dbReference type="Proteomes" id="UP000327157">
    <property type="component" value="Unassembled WGS sequence"/>
</dbReference>
<dbReference type="CDD" id="cd06472">
    <property type="entry name" value="ACD_ScHsp26_like"/>
    <property type="match status" value="1"/>
</dbReference>
<proteinExistence type="inferred from homology"/>
<name>A0A5N5H961_9ROSA</name>
<dbReference type="OrthoDB" id="5511210at2759"/>
<feature type="signal peptide" evidence="5">
    <location>
        <begin position="1"/>
        <end position="32"/>
    </location>
</feature>
<dbReference type="PANTHER" id="PTHR11527">
    <property type="entry name" value="HEAT-SHOCK PROTEIN 20 FAMILY MEMBER"/>
    <property type="match status" value="1"/>
</dbReference>
<dbReference type="AlphaFoldDB" id="A0A5N5H961"/>
<dbReference type="PROSITE" id="PS01031">
    <property type="entry name" value="SHSP"/>
    <property type="match status" value="1"/>
</dbReference>
<feature type="chain" id="PRO_5024271490" evidence="5">
    <location>
        <begin position="33"/>
        <end position="207"/>
    </location>
</feature>
<organism evidence="8 9">
    <name type="scientific">Pyrus ussuriensis x Pyrus communis</name>
    <dbReference type="NCBI Taxonomy" id="2448454"/>
    <lineage>
        <taxon>Eukaryota</taxon>
        <taxon>Viridiplantae</taxon>
        <taxon>Streptophyta</taxon>
        <taxon>Embryophyta</taxon>
        <taxon>Tracheophyta</taxon>
        <taxon>Spermatophyta</taxon>
        <taxon>Magnoliopsida</taxon>
        <taxon>eudicotyledons</taxon>
        <taxon>Gunneridae</taxon>
        <taxon>Pentapetalae</taxon>
        <taxon>rosids</taxon>
        <taxon>fabids</taxon>
        <taxon>Rosales</taxon>
        <taxon>Rosaceae</taxon>
        <taxon>Amygdaloideae</taxon>
        <taxon>Maleae</taxon>
        <taxon>Pyrus</taxon>
    </lineage>
</organism>
<evidence type="ECO:0000259" key="7">
    <source>
        <dbReference type="PROSITE" id="PS51203"/>
    </source>
</evidence>
<dbReference type="InterPro" id="IPR031107">
    <property type="entry name" value="Small_HSP"/>
</dbReference>
<keyword evidence="9" id="KW-1185">Reference proteome</keyword>
<evidence type="ECO:0000256" key="2">
    <source>
        <dbReference type="PROSITE-ProRule" id="PRU00285"/>
    </source>
</evidence>
<dbReference type="GO" id="GO:0006950">
    <property type="term" value="P:response to stress"/>
    <property type="evidence" value="ECO:0007669"/>
    <property type="project" value="UniProtKB-ARBA"/>
</dbReference>
<keyword evidence="1 8" id="KW-0346">Stress response</keyword>
<evidence type="ECO:0000256" key="4">
    <source>
        <dbReference type="SAM" id="MobiDB-lite"/>
    </source>
</evidence>
<dbReference type="InterPro" id="IPR007052">
    <property type="entry name" value="CS_dom"/>
</dbReference>
<dbReference type="EMBL" id="SMOL01000216">
    <property type="protein sequence ID" value="KAB2623447.1"/>
    <property type="molecule type" value="Genomic_DNA"/>
</dbReference>
<dbReference type="PROSITE" id="PS51203">
    <property type="entry name" value="CS"/>
    <property type="match status" value="1"/>
</dbReference>
<keyword evidence="5" id="KW-0732">Signal</keyword>
<comment type="similarity">
    <text evidence="2 3">Belongs to the small heat shock protein (HSP20) family.</text>
</comment>
<dbReference type="Gene3D" id="2.60.40.790">
    <property type="match status" value="1"/>
</dbReference>
<feature type="region of interest" description="Disordered" evidence="4">
    <location>
        <begin position="178"/>
        <end position="207"/>
    </location>
</feature>
<dbReference type="Pfam" id="PF00011">
    <property type="entry name" value="HSP20"/>
    <property type="match status" value="1"/>
</dbReference>
<sequence length="207" mass="23194">MHVKKNNAMMVLQPVLLVMMMLGLTAPTQTNALIQFNPISSSPWDHHMINDPFRILEQTPFTVPNPTKAVQEALALARADWKETATAHVISLDVPGLKKEDVKIEVEENRLLRISGERKADDQEGDQGDNYKWHRAERTNGKFWRQFRLPGNTDLDQIKAHLEDGVLRITVPKFAAEKKRQPKLISIASSSSTSAAHGSDVNPTKVA</sequence>
<protein>
    <submittedName>
        <fullName evidence="8">16.9 kDa class I heat shock protein 1-like</fullName>
    </submittedName>
</protein>
<evidence type="ECO:0000313" key="8">
    <source>
        <dbReference type="EMBL" id="KAB2623447.1"/>
    </source>
</evidence>
<accession>A0A5N5H961</accession>
<comment type="caution">
    <text evidence="8">The sequence shown here is derived from an EMBL/GenBank/DDBJ whole genome shotgun (WGS) entry which is preliminary data.</text>
</comment>